<comment type="caution">
    <text evidence="5">The sequence shown here is derived from an EMBL/GenBank/DDBJ whole genome shotgun (WGS) entry which is preliminary data.</text>
</comment>
<keyword evidence="6" id="KW-1185">Reference proteome</keyword>
<dbReference type="InterPro" id="IPR040255">
    <property type="entry name" value="Non-specific_endonuclease"/>
</dbReference>
<feature type="domain" description="ENPP1-3/EXOG-like endonuclease/phosphodiesterase" evidence="3">
    <location>
        <begin position="224"/>
        <end position="424"/>
    </location>
</feature>
<evidence type="ECO:0000259" key="4">
    <source>
        <dbReference type="SMART" id="SM00892"/>
    </source>
</evidence>
<proteinExistence type="inferred from homology"/>
<evidence type="ECO:0000256" key="2">
    <source>
        <dbReference type="SAM" id="MobiDB-lite"/>
    </source>
</evidence>
<dbReference type="InterPro" id="IPR044929">
    <property type="entry name" value="DNA/RNA_non-sp_Endonuclease_sf"/>
</dbReference>
<feature type="domain" description="DNA/RNA non-specific endonuclease/pyrophosphatase/phosphodiesterase" evidence="4">
    <location>
        <begin position="223"/>
        <end position="424"/>
    </location>
</feature>
<keyword evidence="5" id="KW-0378">Hydrolase</keyword>
<evidence type="ECO:0000313" key="5">
    <source>
        <dbReference type="EMBL" id="KAI2666446.1"/>
    </source>
</evidence>
<dbReference type="EMBL" id="JACTAM010000003">
    <property type="protein sequence ID" value="KAI2666446.1"/>
    <property type="molecule type" value="Genomic_DNA"/>
</dbReference>
<dbReference type="Pfam" id="PF01223">
    <property type="entry name" value="Endonuclease_NS"/>
    <property type="match status" value="1"/>
</dbReference>
<name>A0ABQ8MW77_LABRO</name>
<dbReference type="SMART" id="SM00892">
    <property type="entry name" value="Endonuclease_NS"/>
    <property type="match status" value="1"/>
</dbReference>
<dbReference type="SMART" id="SM00477">
    <property type="entry name" value="NUC"/>
    <property type="match status" value="1"/>
</dbReference>
<dbReference type="PANTHER" id="PTHR13966">
    <property type="entry name" value="ENDONUCLEASE RELATED"/>
    <property type="match status" value="1"/>
</dbReference>
<evidence type="ECO:0000313" key="6">
    <source>
        <dbReference type="Proteomes" id="UP000830375"/>
    </source>
</evidence>
<evidence type="ECO:0000259" key="3">
    <source>
        <dbReference type="SMART" id="SM00477"/>
    </source>
</evidence>
<dbReference type="InterPro" id="IPR020821">
    <property type="entry name" value="ENPP1-3/EXOG-like_nuc-like"/>
</dbReference>
<dbReference type="Gene3D" id="3.40.570.10">
    <property type="entry name" value="Extracellular Endonuclease, subunit A"/>
    <property type="match status" value="1"/>
</dbReference>
<accession>A0ABQ8MW77</accession>
<keyword evidence="5" id="KW-0540">Nuclease</keyword>
<organism evidence="5 6">
    <name type="scientific">Labeo rohita</name>
    <name type="common">Indian major carp</name>
    <name type="synonym">Cyprinus rohita</name>
    <dbReference type="NCBI Taxonomy" id="84645"/>
    <lineage>
        <taxon>Eukaryota</taxon>
        <taxon>Metazoa</taxon>
        <taxon>Chordata</taxon>
        <taxon>Craniata</taxon>
        <taxon>Vertebrata</taxon>
        <taxon>Euteleostomi</taxon>
        <taxon>Actinopterygii</taxon>
        <taxon>Neopterygii</taxon>
        <taxon>Teleostei</taxon>
        <taxon>Ostariophysi</taxon>
        <taxon>Cypriniformes</taxon>
        <taxon>Cyprinidae</taxon>
        <taxon>Labeoninae</taxon>
        <taxon>Labeonini</taxon>
        <taxon>Labeo</taxon>
    </lineage>
</organism>
<dbReference type="InterPro" id="IPR044925">
    <property type="entry name" value="His-Me_finger_sf"/>
</dbReference>
<gene>
    <name evidence="5" type="ORF">H4Q32_010318</name>
</gene>
<dbReference type="SUPFAM" id="SSF54060">
    <property type="entry name" value="His-Me finger endonucleases"/>
    <property type="match status" value="1"/>
</dbReference>
<feature type="region of interest" description="Disordered" evidence="2">
    <location>
        <begin position="138"/>
        <end position="161"/>
    </location>
</feature>
<dbReference type="PANTHER" id="PTHR13966:SF5">
    <property type="entry name" value="ENDONUCLEASE G, MITOCHONDRIAL"/>
    <property type="match status" value="1"/>
</dbReference>
<keyword evidence="5" id="KW-0255">Endonuclease</keyword>
<dbReference type="Proteomes" id="UP000830375">
    <property type="component" value="Unassembled WGS sequence"/>
</dbReference>
<feature type="compositionally biased region" description="Polar residues" evidence="2">
    <location>
        <begin position="146"/>
        <end position="157"/>
    </location>
</feature>
<dbReference type="GO" id="GO:0004519">
    <property type="term" value="F:endonuclease activity"/>
    <property type="evidence" value="ECO:0007669"/>
    <property type="project" value="UniProtKB-KW"/>
</dbReference>
<protein>
    <submittedName>
        <fullName evidence="5">Endonuclease G, mitochondrial</fullName>
    </submittedName>
</protein>
<sequence>MNKKSYNQSHISLFDRSHYLCFVLFLFFFSARKKRPFLVKAPEEGGRNPPNVTLDFVLEDLLTYFNDLKILCETKKEIEKKYNINKECDDCWPEDDIKRAWGKTRRIDEDRRRKRWSVVIVLQLLKIQRKEESDLNEGRCLDAQKESSASSDDQSGTESEENLNIRIPFTKLFCSANSMLDLKDGKLEEKNIEYQNTYFGNKLIDGKPEEKNKEGEESVEIRNKKCYVMLYDKKTNNAKWVYEILNKSTLPFSKKKTFKVDPWNNKNPQDHDSKKPFEDKTFVRGHLAAAANHMWCEEAYDSTYYISNITPQNDNLNNDMWKTLENYCRTKIKNDDVRNVHVYTGPLYKDEKTNKIGGKDVPSHYFKVIIVENMNGIIENPECYVIPNKNPEDDTKKKKHSGTIVRKLRTLRNTLSWFSQRAETVREGLNVYAM</sequence>
<dbReference type="InterPro" id="IPR001604">
    <property type="entry name" value="Endo_G_ENPP1-like_dom"/>
</dbReference>
<evidence type="ECO:0000256" key="1">
    <source>
        <dbReference type="ARBA" id="ARBA00010052"/>
    </source>
</evidence>
<comment type="similarity">
    <text evidence="1">Belongs to the DNA/RNA non-specific endonuclease family.</text>
</comment>
<reference evidence="5 6" key="1">
    <citation type="submission" date="2022-01" db="EMBL/GenBank/DDBJ databases">
        <title>A high-quality chromosome-level genome assembly of rohu carp, Labeo rohita.</title>
        <authorList>
            <person name="Arick M.A. II"/>
            <person name="Hsu C.-Y."/>
            <person name="Magbanua Z."/>
            <person name="Pechanova O."/>
            <person name="Grover C."/>
            <person name="Miller E."/>
            <person name="Thrash A."/>
            <person name="Ezzel L."/>
            <person name="Alam S."/>
            <person name="Benzie J."/>
            <person name="Hamilton M."/>
            <person name="Karsi A."/>
            <person name="Lawrence M.L."/>
            <person name="Peterson D.G."/>
        </authorList>
    </citation>
    <scope>NUCLEOTIDE SEQUENCE [LARGE SCALE GENOMIC DNA]</scope>
    <source>
        <strain evidence="6">BAU-BD-2019</strain>
        <tissue evidence="5">Blood</tissue>
    </source>
</reference>